<dbReference type="Proteomes" id="UP000515151">
    <property type="component" value="Chromosome 4"/>
</dbReference>
<name>A0A6P8DB94_PUNGR</name>
<evidence type="ECO:0000256" key="4">
    <source>
        <dbReference type="ARBA" id="ARBA00022702"/>
    </source>
</evidence>
<dbReference type="Pfam" id="PF05498">
    <property type="entry name" value="RALF"/>
    <property type="match status" value="1"/>
</dbReference>
<proteinExistence type="inferred from homology"/>
<organism evidence="8 9">
    <name type="scientific">Punica granatum</name>
    <name type="common">Pomegranate</name>
    <dbReference type="NCBI Taxonomy" id="22663"/>
    <lineage>
        <taxon>Eukaryota</taxon>
        <taxon>Viridiplantae</taxon>
        <taxon>Streptophyta</taxon>
        <taxon>Embryophyta</taxon>
        <taxon>Tracheophyta</taxon>
        <taxon>Spermatophyta</taxon>
        <taxon>Magnoliopsida</taxon>
        <taxon>eudicotyledons</taxon>
        <taxon>Gunneridae</taxon>
        <taxon>Pentapetalae</taxon>
        <taxon>rosids</taxon>
        <taxon>malvids</taxon>
        <taxon>Myrtales</taxon>
        <taxon>Lythraceae</taxon>
        <taxon>Punica</taxon>
    </lineage>
</organism>
<evidence type="ECO:0000256" key="3">
    <source>
        <dbReference type="ARBA" id="ARBA00022525"/>
    </source>
</evidence>
<keyword evidence="5" id="KW-0732">Signal</keyword>
<keyword evidence="8" id="KW-1185">Reference proteome</keyword>
<comment type="similarity">
    <text evidence="2">Belongs to the plant rapid alkalinization factor (RALF) family.</text>
</comment>
<dbReference type="GO" id="GO:0019722">
    <property type="term" value="P:calcium-mediated signaling"/>
    <property type="evidence" value="ECO:0007669"/>
    <property type="project" value="TreeGrafter"/>
</dbReference>
<sequence length="119" mass="13565">MIRNPIQIKTFSSDPQLLLILFATLSTITVMESLLFNARWVLDYLHTNRGKVLIRAGSFGTSPRKLVQKARYISYDALKKNSIPCSQRGQSYYNCEKQGEANPYKRGCSVITHCARFTD</sequence>
<keyword evidence="6" id="KW-1015">Disulfide bond</keyword>
<evidence type="ECO:0000313" key="8">
    <source>
        <dbReference type="Proteomes" id="UP000515151"/>
    </source>
</evidence>
<dbReference type="GO" id="GO:0005179">
    <property type="term" value="F:hormone activity"/>
    <property type="evidence" value="ECO:0007669"/>
    <property type="project" value="UniProtKB-KW"/>
</dbReference>
<dbReference type="RefSeq" id="XP_031391809.1">
    <property type="nucleotide sequence ID" value="XM_031535949.1"/>
</dbReference>
<feature type="transmembrane region" description="Helical" evidence="7">
    <location>
        <begin position="17"/>
        <end position="42"/>
    </location>
</feature>
<accession>A0A6P8DB94</accession>
<dbReference type="PANTHER" id="PTHR33136:SF89">
    <property type="entry name" value="PROTEIN RALF-LIKE 19"/>
    <property type="match status" value="1"/>
</dbReference>
<reference evidence="9" key="2">
    <citation type="submission" date="2025-08" db="UniProtKB">
        <authorList>
            <consortium name="RefSeq"/>
        </authorList>
    </citation>
    <scope>IDENTIFICATION</scope>
    <source>
        <tissue evidence="9">Leaf</tissue>
    </source>
</reference>
<reference evidence="8" key="1">
    <citation type="journal article" date="2020" name="Plant Biotechnol. J.">
        <title>The pomegranate (Punica granatum L.) draft genome dissects genetic divergence between soft- and hard-seeded cultivars.</title>
        <authorList>
            <person name="Luo X."/>
            <person name="Li H."/>
            <person name="Wu Z."/>
            <person name="Yao W."/>
            <person name="Zhao P."/>
            <person name="Cao D."/>
            <person name="Yu H."/>
            <person name="Li K."/>
            <person name="Poudel K."/>
            <person name="Zhao D."/>
            <person name="Zhang F."/>
            <person name="Xia X."/>
            <person name="Chen L."/>
            <person name="Wang Q."/>
            <person name="Jing D."/>
            <person name="Cao S."/>
        </authorList>
    </citation>
    <scope>NUCLEOTIDE SEQUENCE [LARGE SCALE GENOMIC DNA]</scope>
    <source>
        <strain evidence="8">cv. Tunisia</strain>
    </source>
</reference>
<evidence type="ECO:0000256" key="1">
    <source>
        <dbReference type="ARBA" id="ARBA00004613"/>
    </source>
</evidence>
<evidence type="ECO:0000313" key="9">
    <source>
        <dbReference type="RefSeq" id="XP_031391809.1"/>
    </source>
</evidence>
<evidence type="ECO:0000256" key="7">
    <source>
        <dbReference type="SAM" id="Phobius"/>
    </source>
</evidence>
<dbReference type="GeneID" id="116203956"/>
<dbReference type="OrthoDB" id="1863600at2759"/>
<dbReference type="AlphaFoldDB" id="A0A6P8DB94"/>
<evidence type="ECO:0000256" key="2">
    <source>
        <dbReference type="ARBA" id="ARBA00009178"/>
    </source>
</evidence>
<gene>
    <name evidence="9" type="primary">LOC116203956</name>
</gene>
<dbReference type="InterPro" id="IPR008801">
    <property type="entry name" value="RALF"/>
</dbReference>
<keyword evidence="7" id="KW-1133">Transmembrane helix</keyword>
<dbReference type="GO" id="GO:0040008">
    <property type="term" value="P:regulation of growth"/>
    <property type="evidence" value="ECO:0007669"/>
    <property type="project" value="UniProtKB-ARBA"/>
</dbReference>
<dbReference type="GO" id="GO:0009506">
    <property type="term" value="C:plasmodesma"/>
    <property type="evidence" value="ECO:0007669"/>
    <property type="project" value="TreeGrafter"/>
</dbReference>
<keyword evidence="4" id="KW-0372">Hormone</keyword>
<dbReference type="PANTHER" id="PTHR33136">
    <property type="entry name" value="RAPID ALKALINIZATION FACTOR-LIKE"/>
    <property type="match status" value="1"/>
</dbReference>
<protein>
    <submittedName>
        <fullName evidence="9">Protein RALF-like 19</fullName>
    </submittedName>
</protein>
<keyword evidence="7" id="KW-0472">Membrane</keyword>
<dbReference type="GO" id="GO:0005576">
    <property type="term" value="C:extracellular region"/>
    <property type="evidence" value="ECO:0007669"/>
    <property type="project" value="UniProtKB-SubCell"/>
</dbReference>
<evidence type="ECO:0000256" key="5">
    <source>
        <dbReference type="ARBA" id="ARBA00022729"/>
    </source>
</evidence>
<keyword evidence="3" id="KW-0964">Secreted</keyword>
<comment type="subcellular location">
    <subcellularLocation>
        <location evidence="1">Secreted</location>
    </subcellularLocation>
</comment>
<evidence type="ECO:0000256" key="6">
    <source>
        <dbReference type="ARBA" id="ARBA00023157"/>
    </source>
</evidence>
<keyword evidence="7" id="KW-0812">Transmembrane</keyword>